<gene>
    <name evidence="7" type="ORF">KUF71_024954</name>
</gene>
<keyword evidence="4" id="KW-0862">Zinc</keyword>
<evidence type="ECO:0000256" key="1">
    <source>
        <dbReference type="ARBA" id="ARBA00022723"/>
    </source>
</evidence>
<evidence type="ECO:0000256" key="2">
    <source>
        <dbReference type="ARBA" id="ARBA00022737"/>
    </source>
</evidence>
<reference evidence="7" key="1">
    <citation type="submission" date="2021-07" db="EMBL/GenBank/DDBJ databases">
        <authorList>
            <person name="Catto M.A."/>
            <person name="Jacobson A."/>
            <person name="Kennedy G."/>
            <person name="Labadie P."/>
            <person name="Hunt B.G."/>
            <person name="Srinivasan R."/>
        </authorList>
    </citation>
    <scope>NUCLEOTIDE SEQUENCE</scope>
    <source>
        <strain evidence="7">PL_HMW_Pooled</strain>
        <tissue evidence="7">Head</tissue>
    </source>
</reference>
<dbReference type="PROSITE" id="PS00028">
    <property type="entry name" value="ZINC_FINGER_C2H2_1"/>
    <property type="match status" value="2"/>
</dbReference>
<dbReference type="EMBL" id="JAHWGI010001416">
    <property type="protein sequence ID" value="KAK3931042.1"/>
    <property type="molecule type" value="Genomic_DNA"/>
</dbReference>
<dbReference type="GO" id="GO:0045944">
    <property type="term" value="P:positive regulation of transcription by RNA polymerase II"/>
    <property type="evidence" value="ECO:0007669"/>
    <property type="project" value="UniProtKB-ARBA"/>
</dbReference>
<evidence type="ECO:0000313" key="8">
    <source>
        <dbReference type="Proteomes" id="UP001219518"/>
    </source>
</evidence>
<organism evidence="7 8">
    <name type="scientific">Frankliniella fusca</name>
    <dbReference type="NCBI Taxonomy" id="407009"/>
    <lineage>
        <taxon>Eukaryota</taxon>
        <taxon>Metazoa</taxon>
        <taxon>Ecdysozoa</taxon>
        <taxon>Arthropoda</taxon>
        <taxon>Hexapoda</taxon>
        <taxon>Insecta</taxon>
        <taxon>Pterygota</taxon>
        <taxon>Neoptera</taxon>
        <taxon>Paraneoptera</taxon>
        <taxon>Thysanoptera</taxon>
        <taxon>Terebrantia</taxon>
        <taxon>Thripoidea</taxon>
        <taxon>Thripidae</taxon>
        <taxon>Frankliniella</taxon>
    </lineage>
</organism>
<dbReference type="GO" id="GO:0000978">
    <property type="term" value="F:RNA polymerase II cis-regulatory region sequence-specific DNA binding"/>
    <property type="evidence" value="ECO:0007669"/>
    <property type="project" value="TreeGrafter"/>
</dbReference>
<dbReference type="FunFam" id="3.30.160.60:FF:001732">
    <property type="entry name" value="Zgc:162936"/>
    <property type="match status" value="1"/>
</dbReference>
<evidence type="ECO:0000259" key="6">
    <source>
        <dbReference type="PROSITE" id="PS50157"/>
    </source>
</evidence>
<keyword evidence="3 5" id="KW-0863">Zinc-finger</keyword>
<dbReference type="InterPro" id="IPR036236">
    <property type="entry name" value="Znf_C2H2_sf"/>
</dbReference>
<evidence type="ECO:0000256" key="5">
    <source>
        <dbReference type="PROSITE-ProRule" id="PRU00042"/>
    </source>
</evidence>
<dbReference type="PROSITE" id="PS50157">
    <property type="entry name" value="ZINC_FINGER_C2H2_2"/>
    <property type="match status" value="2"/>
</dbReference>
<name>A0AAE1LUP5_9NEOP</name>
<dbReference type="Proteomes" id="UP001219518">
    <property type="component" value="Unassembled WGS sequence"/>
</dbReference>
<dbReference type="SUPFAM" id="SSF57667">
    <property type="entry name" value="beta-beta-alpha zinc fingers"/>
    <property type="match status" value="1"/>
</dbReference>
<dbReference type="PANTHER" id="PTHR19818:SF139">
    <property type="entry name" value="PAIR-RULE PROTEIN ODD-PAIRED"/>
    <property type="match status" value="1"/>
</dbReference>
<dbReference type="InterPro" id="IPR050329">
    <property type="entry name" value="GLI_C2H2-zinc-finger"/>
</dbReference>
<dbReference type="PANTHER" id="PTHR19818">
    <property type="entry name" value="ZINC FINGER PROTEIN ZIC AND GLI"/>
    <property type="match status" value="1"/>
</dbReference>
<dbReference type="FunFam" id="3.30.160.60:FF:000072">
    <property type="entry name" value="zinc finger protein 143 isoform X1"/>
    <property type="match status" value="1"/>
</dbReference>
<dbReference type="GO" id="GO:0000981">
    <property type="term" value="F:DNA-binding transcription factor activity, RNA polymerase II-specific"/>
    <property type="evidence" value="ECO:0007669"/>
    <property type="project" value="TreeGrafter"/>
</dbReference>
<keyword evidence="8" id="KW-1185">Reference proteome</keyword>
<dbReference type="AlphaFoldDB" id="A0AAE1LUP5"/>
<protein>
    <submittedName>
        <fullName evidence="7">Metal regulatory transcription factor 1</fullName>
    </submittedName>
</protein>
<dbReference type="GO" id="GO:0008270">
    <property type="term" value="F:zinc ion binding"/>
    <property type="evidence" value="ECO:0007669"/>
    <property type="project" value="UniProtKB-KW"/>
</dbReference>
<dbReference type="GO" id="GO:0005694">
    <property type="term" value="C:chromosome"/>
    <property type="evidence" value="ECO:0007669"/>
    <property type="project" value="UniProtKB-ARBA"/>
</dbReference>
<comment type="caution">
    <text evidence="7">The sequence shown here is derived from an EMBL/GenBank/DDBJ whole genome shotgun (WGS) entry which is preliminary data.</text>
</comment>
<evidence type="ECO:0000313" key="7">
    <source>
        <dbReference type="EMBL" id="KAK3931042.1"/>
    </source>
</evidence>
<dbReference type="Gene3D" id="3.30.160.60">
    <property type="entry name" value="Classic Zinc Finger"/>
    <property type="match status" value="2"/>
</dbReference>
<accession>A0AAE1LUP5</accession>
<sequence length="176" mass="20783">MCYRNFPHSEVNTTGHIESFHNRLKRVYLKRKVNKRLDDLVTHLFDIEWDDHCTRTREATIGFSSQPQHIAERHQRGLLTNSCNVRAEGDLVRFQVVVICFYDLLTNAPPLLCLSVPEGNFRCQHEGCDKSFRDNNNLRRHIKIHTGEKPYHCDTCQKDFREPHHLARHMKTHLRG</sequence>
<dbReference type="SMART" id="SM00355">
    <property type="entry name" value="ZnF_C2H2"/>
    <property type="match status" value="2"/>
</dbReference>
<evidence type="ECO:0000256" key="4">
    <source>
        <dbReference type="ARBA" id="ARBA00022833"/>
    </source>
</evidence>
<dbReference type="Pfam" id="PF00096">
    <property type="entry name" value="zf-C2H2"/>
    <property type="match status" value="2"/>
</dbReference>
<reference evidence="7" key="2">
    <citation type="journal article" date="2023" name="BMC Genomics">
        <title>Pest status, molecular evolution, and epigenetic factors derived from the genome assembly of Frankliniella fusca, a thysanopteran phytovirus vector.</title>
        <authorList>
            <person name="Catto M.A."/>
            <person name="Labadie P.E."/>
            <person name="Jacobson A.L."/>
            <person name="Kennedy G.G."/>
            <person name="Srinivasan R."/>
            <person name="Hunt B.G."/>
        </authorList>
    </citation>
    <scope>NUCLEOTIDE SEQUENCE</scope>
    <source>
        <strain evidence="7">PL_HMW_Pooled</strain>
    </source>
</reference>
<feature type="domain" description="C2H2-type" evidence="6">
    <location>
        <begin position="151"/>
        <end position="176"/>
    </location>
</feature>
<keyword evidence="2" id="KW-0677">Repeat</keyword>
<evidence type="ECO:0000256" key="3">
    <source>
        <dbReference type="ARBA" id="ARBA00022771"/>
    </source>
</evidence>
<dbReference type="GO" id="GO:0005634">
    <property type="term" value="C:nucleus"/>
    <property type="evidence" value="ECO:0007669"/>
    <property type="project" value="UniProtKB-ARBA"/>
</dbReference>
<proteinExistence type="predicted"/>
<keyword evidence="1" id="KW-0479">Metal-binding</keyword>
<dbReference type="InterPro" id="IPR013087">
    <property type="entry name" value="Znf_C2H2_type"/>
</dbReference>
<feature type="domain" description="C2H2-type" evidence="6">
    <location>
        <begin position="121"/>
        <end position="150"/>
    </location>
</feature>